<proteinExistence type="predicted"/>
<name>A0A9W8IMR8_9FUNG</name>
<gene>
    <name evidence="2" type="ORF">GGH94_000520</name>
</gene>
<evidence type="ECO:0000313" key="2">
    <source>
        <dbReference type="EMBL" id="KAJ2867852.1"/>
    </source>
</evidence>
<feature type="region of interest" description="Disordered" evidence="1">
    <location>
        <begin position="18"/>
        <end position="46"/>
    </location>
</feature>
<dbReference type="EMBL" id="JANBUY010000010">
    <property type="protein sequence ID" value="KAJ2867852.1"/>
    <property type="molecule type" value="Genomic_DNA"/>
</dbReference>
<comment type="caution">
    <text evidence="2">The sequence shown here is derived from an EMBL/GenBank/DDBJ whole genome shotgun (WGS) entry which is preliminary data.</text>
</comment>
<organism evidence="2 3">
    <name type="scientific">Coemansia aciculifera</name>
    <dbReference type="NCBI Taxonomy" id="417176"/>
    <lineage>
        <taxon>Eukaryota</taxon>
        <taxon>Fungi</taxon>
        <taxon>Fungi incertae sedis</taxon>
        <taxon>Zoopagomycota</taxon>
        <taxon>Kickxellomycotina</taxon>
        <taxon>Kickxellomycetes</taxon>
        <taxon>Kickxellales</taxon>
        <taxon>Kickxellaceae</taxon>
        <taxon>Coemansia</taxon>
    </lineage>
</organism>
<protein>
    <submittedName>
        <fullName evidence="2">Uncharacterized protein</fullName>
    </submittedName>
</protein>
<feature type="region of interest" description="Disordered" evidence="1">
    <location>
        <begin position="65"/>
        <end position="99"/>
    </location>
</feature>
<sequence length="175" mass="19426">MEKKRDFVRPDRLPLVRRIAGPLHNPRRDFTHLPPLPPPPRNRSMRMYGTKSRIGVRQPLAELFALNSEAEKEDSPDPKRRSAPGGLLTMTRRSNQVSSAAVPADAYIVELPPSPLPHSSEKTAPEEDELGLVIAGIRPRYPAVEPAPSSGVLHTTVADELCLLPTKRKRKLNAQ</sequence>
<evidence type="ECO:0000313" key="3">
    <source>
        <dbReference type="Proteomes" id="UP001140074"/>
    </source>
</evidence>
<dbReference type="AlphaFoldDB" id="A0A9W8IMR8"/>
<feature type="compositionally biased region" description="Basic and acidic residues" evidence="1">
    <location>
        <begin position="69"/>
        <end position="80"/>
    </location>
</feature>
<reference evidence="2" key="1">
    <citation type="submission" date="2022-07" db="EMBL/GenBank/DDBJ databases">
        <title>Phylogenomic reconstructions and comparative analyses of Kickxellomycotina fungi.</title>
        <authorList>
            <person name="Reynolds N.K."/>
            <person name="Stajich J.E."/>
            <person name="Barry K."/>
            <person name="Grigoriev I.V."/>
            <person name="Crous P."/>
            <person name="Smith M.E."/>
        </authorList>
    </citation>
    <scope>NUCLEOTIDE SEQUENCE</scope>
    <source>
        <strain evidence="2">RSA 476</strain>
    </source>
</reference>
<dbReference type="Proteomes" id="UP001140074">
    <property type="component" value="Unassembled WGS sequence"/>
</dbReference>
<evidence type="ECO:0000256" key="1">
    <source>
        <dbReference type="SAM" id="MobiDB-lite"/>
    </source>
</evidence>
<keyword evidence="3" id="KW-1185">Reference proteome</keyword>
<accession>A0A9W8IMR8</accession>